<dbReference type="EMBL" id="FZQB01000015">
    <property type="protein sequence ID" value="SNT76129.1"/>
    <property type="molecule type" value="Genomic_DNA"/>
</dbReference>
<evidence type="ECO:0000259" key="9">
    <source>
        <dbReference type="PROSITE" id="PS51186"/>
    </source>
</evidence>
<comment type="similarity">
    <text evidence="2 8">Belongs to the acetyltransferase family. EctA subfamily.</text>
</comment>
<dbReference type="PANTHER" id="PTHR43072:SF23">
    <property type="entry name" value="UPF0039 PROTEIN C11D3.02C"/>
    <property type="match status" value="1"/>
</dbReference>
<dbReference type="GO" id="GO:0033816">
    <property type="term" value="F:diaminobutyrate acetyltransferase activity"/>
    <property type="evidence" value="ECO:0007669"/>
    <property type="project" value="UniProtKB-EC"/>
</dbReference>
<sequence>MPKDLADFDTLRPRTLTMRRPDSTDGAAVWELVRQCKPLDENSMYCNLVQAEHFADTCVVAEMDGEVVGWISGHMIPNKNALFVWQVAVSPKARGLGLGRRMLEHLTARDICTEATCLNTTITKDNEASWALFRSFAREIGGKLSDRAHYTRDTHFDGKHATEHMVTITLSQSATAQTAQAA</sequence>
<name>A0A239Q0J9_9RHOB</name>
<proteinExistence type="inferred from homology"/>
<evidence type="ECO:0000256" key="8">
    <source>
        <dbReference type="RuleBase" id="RU365045"/>
    </source>
</evidence>
<comment type="pathway">
    <text evidence="1 8">Amine and polyamine biosynthesis; ectoine biosynthesis; L-ectoine from L-aspartate 4-semialdehyde: step 2/3.</text>
</comment>
<dbReference type="SUPFAM" id="SSF55729">
    <property type="entry name" value="Acyl-CoA N-acyltransferases (Nat)"/>
    <property type="match status" value="1"/>
</dbReference>
<dbReference type="InterPro" id="IPR000182">
    <property type="entry name" value="GNAT_dom"/>
</dbReference>
<dbReference type="Proteomes" id="UP000198307">
    <property type="component" value="Unassembled WGS sequence"/>
</dbReference>
<evidence type="ECO:0000256" key="4">
    <source>
        <dbReference type="ARBA" id="ARBA00017935"/>
    </source>
</evidence>
<dbReference type="NCBIfam" id="TIGR02406">
    <property type="entry name" value="ectoine_EctA"/>
    <property type="match status" value="1"/>
</dbReference>
<dbReference type="Gene3D" id="3.40.630.30">
    <property type="match status" value="1"/>
</dbReference>
<comment type="function">
    <text evidence="8">Catalyzes the acetylation of L-2,4-diaminobutyrate (DABA) to gamma-N-acetyl-alpha,gamma-diaminobutyric acid (ADABA) with acetyl coenzyme A.</text>
</comment>
<keyword evidence="6 8" id="KW-0012">Acyltransferase</keyword>
<evidence type="ECO:0000313" key="11">
    <source>
        <dbReference type="Proteomes" id="UP000198307"/>
    </source>
</evidence>
<organism evidence="10 11">
    <name type="scientific">Paracoccus seriniphilus</name>
    <dbReference type="NCBI Taxonomy" id="184748"/>
    <lineage>
        <taxon>Bacteria</taxon>
        <taxon>Pseudomonadati</taxon>
        <taxon>Pseudomonadota</taxon>
        <taxon>Alphaproteobacteria</taxon>
        <taxon>Rhodobacterales</taxon>
        <taxon>Paracoccaceae</taxon>
        <taxon>Paracoccus</taxon>
    </lineage>
</organism>
<gene>
    <name evidence="8" type="primary">ectA</name>
    <name evidence="10" type="ORF">SAMN05444959_11583</name>
</gene>
<evidence type="ECO:0000256" key="2">
    <source>
        <dbReference type="ARBA" id="ARBA00010712"/>
    </source>
</evidence>
<dbReference type="GO" id="GO:0019491">
    <property type="term" value="P:ectoine biosynthetic process"/>
    <property type="evidence" value="ECO:0007669"/>
    <property type="project" value="UniProtKB-UniPathway"/>
</dbReference>
<comment type="catalytic activity">
    <reaction evidence="7 8">
        <text>L-2,4-diaminobutanoate + acetyl-CoA = (2S)-4-acetamido-2-aminobutanoate + CoA + H(+)</text>
        <dbReference type="Rhea" id="RHEA:16901"/>
        <dbReference type="ChEBI" id="CHEBI:15378"/>
        <dbReference type="ChEBI" id="CHEBI:57287"/>
        <dbReference type="ChEBI" id="CHEBI:57288"/>
        <dbReference type="ChEBI" id="CHEBI:58761"/>
        <dbReference type="ChEBI" id="CHEBI:58929"/>
        <dbReference type="EC" id="2.3.1.178"/>
    </reaction>
</comment>
<evidence type="ECO:0000256" key="3">
    <source>
        <dbReference type="ARBA" id="ARBA00012355"/>
    </source>
</evidence>
<evidence type="ECO:0000313" key="10">
    <source>
        <dbReference type="EMBL" id="SNT76129.1"/>
    </source>
</evidence>
<dbReference type="RefSeq" id="WP_089345452.1">
    <property type="nucleotide sequence ID" value="NZ_CP067129.1"/>
</dbReference>
<dbReference type="PROSITE" id="PS51186">
    <property type="entry name" value="GNAT"/>
    <property type="match status" value="1"/>
</dbReference>
<keyword evidence="5 8" id="KW-0808">Transferase</keyword>
<evidence type="ECO:0000256" key="7">
    <source>
        <dbReference type="ARBA" id="ARBA00048924"/>
    </source>
</evidence>
<evidence type="ECO:0000256" key="6">
    <source>
        <dbReference type="ARBA" id="ARBA00023315"/>
    </source>
</evidence>
<protein>
    <recommendedName>
        <fullName evidence="4 8">L-2,4-diaminobutyric acid acetyltransferase</fullName>
        <shortName evidence="8">DABA acetyltransferase</shortName>
        <ecNumber evidence="3 8">2.3.1.178</ecNumber>
    </recommendedName>
</protein>
<evidence type="ECO:0000256" key="5">
    <source>
        <dbReference type="ARBA" id="ARBA00022679"/>
    </source>
</evidence>
<dbReference type="PANTHER" id="PTHR43072">
    <property type="entry name" value="N-ACETYLTRANSFERASE"/>
    <property type="match status" value="1"/>
</dbReference>
<dbReference type="OrthoDB" id="2436196at2"/>
<dbReference type="Pfam" id="PF00583">
    <property type="entry name" value="Acetyltransf_1"/>
    <property type="match status" value="1"/>
</dbReference>
<reference evidence="10 11" key="1">
    <citation type="submission" date="2017-07" db="EMBL/GenBank/DDBJ databases">
        <authorList>
            <person name="Sun Z.S."/>
            <person name="Albrecht U."/>
            <person name="Echele G."/>
            <person name="Lee C.C."/>
        </authorList>
    </citation>
    <scope>NUCLEOTIDE SEQUENCE [LARGE SCALE GENOMIC DNA]</scope>
    <source>
        <strain evidence="10 11">DSM 14827</strain>
    </source>
</reference>
<dbReference type="InterPro" id="IPR012772">
    <property type="entry name" value="Ectoine_EctA"/>
</dbReference>
<evidence type="ECO:0000256" key="1">
    <source>
        <dbReference type="ARBA" id="ARBA00004978"/>
    </source>
</evidence>
<dbReference type="InterPro" id="IPR016181">
    <property type="entry name" value="Acyl_CoA_acyltransferase"/>
</dbReference>
<dbReference type="CDD" id="cd04301">
    <property type="entry name" value="NAT_SF"/>
    <property type="match status" value="1"/>
</dbReference>
<dbReference type="AlphaFoldDB" id="A0A239Q0J9"/>
<dbReference type="EC" id="2.3.1.178" evidence="3 8"/>
<dbReference type="UniPathway" id="UPA00067">
    <property type="reaction ID" value="UER00122"/>
</dbReference>
<accession>A0A239Q0J9</accession>
<keyword evidence="11" id="KW-1185">Reference proteome</keyword>
<feature type="domain" description="N-acetyltransferase" evidence="9">
    <location>
        <begin position="16"/>
        <end position="163"/>
    </location>
</feature>